<dbReference type="PANTHER" id="PTHR42103:SF2">
    <property type="entry name" value="AB HYDROLASE-1 DOMAIN-CONTAINING PROTEIN"/>
    <property type="match status" value="1"/>
</dbReference>
<organism evidence="2 3">
    <name type="scientific">Paraburkholderia caribensis MBA4</name>
    <dbReference type="NCBI Taxonomy" id="1323664"/>
    <lineage>
        <taxon>Bacteria</taxon>
        <taxon>Pseudomonadati</taxon>
        <taxon>Pseudomonadota</taxon>
        <taxon>Betaproteobacteria</taxon>
        <taxon>Burkholderiales</taxon>
        <taxon>Burkholderiaceae</taxon>
        <taxon>Paraburkholderia</taxon>
    </lineage>
</organism>
<dbReference type="Gene3D" id="3.40.50.1820">
    <property type="entry name" value="alpha/beta hydrolase"/>
    <property type="match status" value="1"/>
</dbReference>
<dbReference type="GeneID" id="69967519"/>
<dbReference type="RefSeq" id="WP_035986888.1">
    <property type="nucleotide sequence ID" value="NZ_CP012746.1"/>
</dbReference>
<dbReference type="InterPro" id="IPR022742">
    <property type="entry name" value="Hydrolase_4"/>
</dbReference>
<dbReference type="GO" id="GO:0016787">
    <property type="term" value="F:hydrolase activity"/>
    <property type="evidence" value="ECO:0007669"/>
    <property type="project" value="UniProtKB-KW"/>
</dbReference>
<evidence type="ECO:0000259" key="1">
    <source>
        <dbReference type="Pfam" id="PF12146"/>
    </source>
</evidence>
<dbReference type="Pfam" id="PF12146">
    <property type="entry name" value="Hydrolase_4"/>
    <property type="match status" value="1"/>
</dbReference>
<feature type="domain" description="Serine aminopeptidase S33" evidence="1">
    <location>
        <begin position="54"/>
        <end position="150"/>
    </location>
</feature>
<reference evidence="2 3" key="1">
    <citation type="journal article" date="2014" name="Genome Announc.">
        <title>Draft Genome Sequence of the Haloacid-Degrading Burkholderia caribensis Strain MBA4.</title>
        <authorList>
            <person name="Pan Y."/>
            <person name="Kong K.F."/>
            <person name="Tsang J.S."/>
        </authorList>
    </citation>
    <scope>NUCLEOTIDE SEQUENCE [LARGE SCALE GENOMIC DNA]</scope>
    <source>
        <strain evidence="2 3">MBA4</strain>
    </source>
</reference>
<accession>A0A0P0R553</accession>
<evidence type="ECO:0000313" key="3">
    <source>
        <dbReference type="Proteomes" id="UP000019146"/>
    </source>
</evidence>
<sequence length="214" mass="23538">MNVHTKKYLIDGPVGKIEVAVDAPDASRDAGAAPRGIALVAHPHPLFGGTMDNKVAQTLARTLVQLNYITYRSNFRGVGETQGTHDAGIGERDDLRAVLDHMREQPGHADLPLVLAGFSFGTFVLSHVAARLREEGQEIERMVFVGTAASRWEVAPVPENTLVIHGETDDTVPIQSVFDWAQPQELPVVVIPGAEHFLHRKLHILKRIIVDAWR</sequence>
<keyword evidence="2" id="KW-0378">Hydrolase</keyword>
<evidence type="ECO:0000313" key="2">
    <source>
        <dbReference type="EMBL" id="ALL63242.1"/>
    </source>
</evidence>
<gene>
    <name evidence="2" type="ORF">K788_0004109</name>
</gene>
<proteinExistence type="predicted"/>
<dbReference type="SUPFAM" id="SSF53474">
    <property type="entry name" value="alpha/beta-Hydrolases"/>
    <property type="match status" value="1"/>
</dbReference>
<dbReference type="PANTHER" id="PTHR42103">
    <property type="entry name" value="ALPHA/BETA-HYDROLASES SUPERFAMILY PROTEIN"/>
    <property type="match status" value="1"/>
</dbReference>
<dbReference type="InterPro" id="IPR029058">
    <property type="entry name" value="AB_hydrolase_fold"/>
</dbReference>
<dbReference type="EMBL" id="CP012746">
    <property type="protein sequence ID" value="ALL63242.1"/>
    <property type="molecule type" value="Genomic_DNA"/>
</dbReference>
<protein>
    <submittedName>
        <fullName evidence="2">Alpha/beta hydrolase</fullName>
    </submittedName>
</protein>
<dbReference type="KEGG" id="bcai:K788_0004109"/>
<name>A0A0P0R553_9BURK</name>
<dbReference type="AlphaFoldDB" id="A0A0P0R553"/>
<dbReference type="Proteomes" id="UP000019146">
    <property type="component" value="Chromosome 1"/>
</dbReference>